<accession>A0AAD1UGY2</accession>
<protein>
    <submittedName>
        <fullName evidence="2">Uncharacterized protein</fullName>
    </submittedName>
</protein>
<evidence type="ECO:0000313" key="2">
    <source>
        <dbReference type="EMBL" id="CAI2366620.1"/>
    </source>
</evidence>
<dbReference type="EMBL" id="CAMPGE010007708">
    <property type="protein sequence ID" value="CAI2366620.1"/>
    <property type="molecule type" value="Genomic_DNA"/>
</dbReference>
<evidence type="ECO:0000256" key="1">
    <source>
        <dbReference type="SAM" id="MobiDB-lite"/>
    </source>
</evidence>
<evidence type="ECO:0000313" key="3">
    <source>
        <dbReference type="Proteomes" id="UP001295684"/>
    </source>
</evidence>
<keyword evidence="3" id="KW-1185">Reference proteome</keyword>
<proteinExistence type="predicted"/>
<feature type="compositionally biased region" description="Basic residues" evidence="1">
    <location>
        <begin position="194"/>
        <end position="204"/>
    </location>
</feature>
<dbReference type="Proteomes" id="UP001295684">
    <property type="component" value="Unassembled WGS sequence"/>
</dbReference>
<gene>
    <name evidence="2" type="ORF">ECRASSUSDP1_LOCUS7893</name>
</gene>
<feature type="region of interest" description="Disordered" evidence="1">
    <location>
        <begin position="159"/>
        <end position="183"/>
    </location>
</feature>
<organism evidence="2 3">
    <name type="scientific">Euplotes crassus</name>
    <dbReference type="NCBI Taxonomy" id="5936"/>
    <lineage>
        <taxon>Eukaryota</taxon>
        <taxon>Sar</taxon>
        <taxon>Alveolata</taxon>
        <taxon>Ciliophora</taxon>
        <taxon>Intramacronucleata</taxon>
        <taxon>Spirotrichea</taxon>
        <taxon>Hypotrichia</taxon>
        <taxon>Euplotida</taxon>
        <taxon>Euplotidae</taxon>
        <taxon>Moneuplotes</taxon>
    </lineage>
</organism>
<feature type="compositionally biased region" description="Basic and acidic residues" evidence="1">
    <location>
        <begin position="80"/>
        <end position="89"/>
    </location>
</feature>
<sequence length="314" mass="36734">MPYSHILKLCGYPVKSKRRKARKSREVCSSCHLRKDKDKENEEKGYGMEGKGYKVRSRVKEEHPFYQRLRPKQKRFLEEITSSEERCSGTEDLAESVQTQEEKAAYNTIDVPRPKAKQKKIKPPKKEFREDFYKDFAEGLDQSGSFYRSINPFKTIQNLQRKKKPNPCRKPNPCKKPANTTIDSYPQAELAQRRYSHSKPKPSKRTQESNRDLHLLKKNFEKEMKMNSRNFDSSKCLNKTYNETIKSLGNVKRELNKQQVTYMKPSQTPSSHSRCTMNKKLTLRASLENLIRKHSKAPASNSVFSNYAINHFTL</sequence>
<comment type="caution">
    <text evidence="2">The sequence shown here is derived from an EMBL/GenBank/DDBJ whole genome shotgun (WGS) entry which is preliminary data.</text>
</comment>
<feature type="region of interest" description="Disordered" evidence="1">
    <location>
        <begin position="192"/>
        <end position="211"/>
    </location>
</feature>
<dbReference type="AlphaFoldDB" id="A0AAD1UGY2"/>
<reference evidence="2" key="1">
    <citation type="submission" date="2023-07" db="EMBL/GenBank/DDBJ databases">
        <authorList>
            <consortium name="AG Swart"/>
            <person name="Singh M."/>
            <person name="Singh A."/>
            <person name="Seah K."/>
            <person name="Emmerich C."/>
        </authorList>
    </citation>
    <scope>NUCLEOTIDE SEQUENCE</scope>
    <source>
        <strain evidence="2">DP1</strain>
    </source>
</reference>
<feature type="region of interest" description="Disordered" evidence="1">
    <location>
        <begin position="80"/>
        <end position="109"/>
    </location>
</feature>
<name>A0AAD1UGY2_EUPCR</name>